<comment type="subcellular location">
    <subcellularLocation>
        <location evidence="1">Nucleus membrane</location>
        <topology evidence="1">Peripheral membrane protein</topology>
        <orientation evidence="1">Cytoplasmic side</orientation>
    </subcellularLocation>
</comment>
<dbReference type="PANTHER" id="PTHR46527:SF1">
    <property type="entry name" value="NUCLEOPORIN NUP42"/>
    <property type="match status" value="1"/>
</dbReference>
<evidence type="ECO:0000313" key="13">
    <source>
        <dbReference type="Proteomes" id="UP001321473"/>
    </source>
</evidence>
<keyword evidence="3 9" id="KW-0863">Zinc-finger</keyword>
<dbReference type="Gene3D" id="4.10.1000.10">
    <property type="entry name" value="Zinc finger, CCCH-type"/>
    <property type="match status" value="1"/>
</dbReference>
<feature type="region of interest" description="Disordered" evidence="10">
    <location>
        <begin position="58"/>
        <end position="87"/>
    </location>
</feature>
<dbReference type="GO" id="GO:0008270">
    <property type="term" value="F:zinc ion binding"/>
    <property type="evidence" value="ECO:0007669"/>
    <property type="project" value="UniProtKB-KW"/>
</dbReference>
<feature type="domain" description="C3H1-type" evidence="11">
    <location>
        <begin position="1"/>
        <end position="25"/>
    </location>
</feature>
<comment type="caution">
    <text evidence="12">The sequence shown here is derived from an EMBL/GenBank/DDBJ whole genome shotgun (WGS) entry which is preliminary data.</text>
</comment>
<keyword evidence="13" id="KW-1185">Reference proteome</keyword>
<evidence type="ECO:0000256" key="4">
    <source>
        <dbReference type="ARBA" id="ARBA00022833"/>
    </source>
</evidence>
<evidence type="ECO:0000256" key="8">
    <source>
        <dbReference type="ARBA" id="ARBA00042384"/>
    </source>
</evidence>
<evidence type="ECO:0000259" key="11">
    <source>
        <dbReference type="PROSITE" id="PS50103"/>
    </source>
</evidence>
<organism evidence="12 13">
    <name type="scientific">Amblyomma americanum</name>
    <name type="common">Lone star tick</name>
    <dbReference type="NCBI Taxonomy" id="6943"/>
    <lineage>
        <taxon>Eukaryota</taxon>
        <taxon>Metazoa</taxon>
        <taxon>Ecdysozoa</taxon>
        <taxon>Arthropoda</taxon>
        <taxon>Chelicerata</taxon>
        <taxon>Arachnida</taxon>
        <taxon>Acari</taxon>
        <taxon>Parasitiformes</taxon>
        <taxon>Ixodida</taxon>
        <taxon>Ixodoidea</taxon>
        <taxon>Ixodidae</taxon>
        <taxon>Amblyomminae</taxon>
        <taxon>Amblyomma</taxon>
    </lineage>
</organism>
<dbReference type="GO" id="GO:0031965">
    <property type="term" value="C:nuclear membrane"/>
    <property type="evidence" value="ECO:0007669"/>
    <property type="project" value="UniProtKB-SubCell"/>
</dbReference>
<dbReference type="AlphaFoldDB" id="A0AAQ4E5M4"/>
<proteinExistence type="predicted"/>
<keyword evidence="2 9" id="KW-0479">Metal-binding</keyword>
<dbReference type="SUPFAM" id="SSF90229">
    <property type="entry name" value="CCCH zinc finger"/>
    <property type="match status" value="1"/>
</dbReference>
<dbReference type="PANTHER" id="PTHR46527">
    <property type="entry name" value="NUCLEOPORIN-LIKE PROTEIN 2"/>
    <property type="match status" value="1"/>
</dbReference>
<dbReference type="Proteomes" id="UP001321473">
    <property type="component" value="Unassembled WGS sequence"/>
</dbReference>
<sequence length="297" mass="34523">MSVCWYYMEGRCRFGDRCRFLHPPLEYEDDEEYVEPRPSRSAKASNFDFNAAHQYARQDEQYRKESYQRRYGDTYYSPPRNRHSNSSYYEYEPQQQNRFQALRDTSRSDSSVKEAAGKFDFNKAFQQVAKTGERRNSNEVQSSDEATVVSDMKQWQAGGQWLFSSYGPFGNSVCYPDFSDISMEESHLDYYNACRAGTISDWAIRMKRATLNVQQKIQHLMAMPSDVKNCLKKLRDAAAGAVLSTPSRKRKLFPEFYLISQHPHKKFGQFVLKLPSTILRHVCEAGTSCRCNCSFAE</sequence>
<comment type="function">
    <text evidence="6">Required for the export of mRNAs containing poly(A) tails from the nucleus into the cytoplasm.</text>
</comment>
<accession>A0AAQ4E5M4</accession>
<evidence type="ECO:0000313" key="12">
    <source>
        <dbReference type="EMBL" id="KAK8770006.1"/>
    </source>
</evidence>
<evidence type="ECO:0000256" key="1">
    <source>
        <dbReference type="ARBA" id="ARBA00004335"/>
    </source>
</evidence>
<evidence type="ECO:0000256" key="7">
    <source>
        <dbReference type="ARBA" id="ARBA00039886"/>
    </source>
</evidence>
<evidence type="ECO:0000256" key="9">
    <source>
        <dbReference type="PROSITE-ProRule" id="PRU00723"/>
    </source>
</evidence>
<gene>
    <name evidence="12" type="ORF">V5799_013528</name>
</gene>
<dbReference type="InterPro" id="IPR041367">
    <property type="entry name" value="Znf-CCCH_4"/>
</dbReference>
<dbReference type="InterPro" id="IPR000571">
    <property type="entry name" value="Znf_CCCH"/>
</dbReference>
<protein>
    <recommendedName>
        <fullName evidence="7">Nucleoporin NUP42</fullName>
    </recommendedName>
    <alternativeName>
        <fullName evidence="8">Nucleoporin-like protein 2</fullName>
    </alternativeName>
</protein>
<keyword evidence="4 9" id="KW-0862">Zinc</keyword>
<dbReference type="InterPro" id="IPR036855">
    <property type="entry name" value="Znf_CCCH_sf"/>
</dbReference>
<reference evidence="12 13" key="1">
    <citation type="journal article" date="2023" name="Arcadia Sci">
        <title>De novo assembly of a long-read Amblyomma americanum tick genome.</title>
        <authorList>
            <person name="Chou S."/>
            <person name="Poskanzer K.E."/>
            <person name="Rollins M."/>
            <person name="Thuy-Boun P.S."/>
        </authorList>
    </citation>
    <scope>NUCLEOTIDE SEQUENCE [LARGE SCALE GENOMIC DNA]</scope>
    <source>
        <strain evidence="12">F_SG_1</strain>
        <tissue evidence="12">Salivary glands</tissue>
    </source>
</reference>
<evidence type="ECO:0000256" key="2">
    <source>
        <dbReference type="ARBA" id="ARBA00022723"/>
    </source>
</evidence>
<evidence type="ECO:0000256" key="6">
    <source>
        <dbReference type="ARBA" id="ARBA00037262"/>
    </source>
</evidence>
<evidence type="ECO:0000256" key="5">
    <source>
        <dbReference type="ARBA" id="ARBA00023242"/>
    </source>
</evidence>
<feature type="zinc finger region" description="C3H1-type" evidence="9">
    <location>
        <begin position="1"/>
        <end position="25"/>
    </location>
</feature>
<evidence type="ECO:0000256" key="3">
    <source>
        <dbReference type="ARBA" id="ARBA00022771"/>
    </source>
</evidence>
<dbReference type="Pfam" id="PF18044">
    <property type="entry name" value="zf-CCCH_4"/>
    <property type="match status" value="1"/>
</dbReference>
<dbReference type="EMBL" id="JARKHS020021765">
    <property type="protein sequence ID" value="KAK8770006.1"/>
    <property type="molecule type" value="Genomic_DNA"/>
</dbReference>
<feature type="compositionally biased region" description="Basic and acidic residues" evidence="10">
    <location>
        <begin position="58"/>
        <end position="72"/>
    </location>
</feature>
<dbReference type="PROSITE" id="PS50103">
    <property type="entry name" value="ZF_C3H1"/>
    <property type="match status" value="1"/>
</dbReference>
<keyword evidence="5" id="KW-0539">Nucleus</keyword>
<dbReference type="InterPro" id="IPR051767">
    <property type="entry name" value="Nucleoporin_NUP42"/>
</dbReference>
<name>A0AAQ4E5M4_AMBAM</name>
<evidence type="ECO:0000256" key="10">
    <source>
        <dbReference type="SAM" id="MobiDB-lite"/>
    </source>
</evidence>